<evidence type="ECO:0000256" key="2">
    <source>
        <dbReference type="ARBA" id="ARBA00005645"/>
    </source>
</evidence>
<keyword evidence="3" id="KW-0812">Transmembrane</keyword>
<keyword evidence="4" id="KW-1133">Transmembrane helix</keyword>
<name>A0A2U1LD48_ARTAN</name>
<keyword evidence="7" id="KW-1185">Reference proteome</keyword>
<dbReference type="STRING" id="35608.A0A2U1LD48"/>
<keyword evidence="5" id="KW-0472">Membrane</keyword>
<evidence type="ECO:0000256" key="4">
    <source>
        <dbReference type="ARBA" id="ARBA00022989"/>
    </source>
</evidence>
<organism evidence="6 7">
    <name type="scientific">Artemisia annua</name>
    <name type="common">Sweet wormwood</name>
    <dbReference type="NCBI Taxonomy" id="35608"/>
    <lineage>
        <taxon>Eukaryota</taxon>
        <taxon>Viridiplantae</taxon>
        <taxon>Streptophyta</taxon>
        <taxon>Embryophyta</taxon>
        <taxon>Tracheophyta</taxon>
        <taxon>Spermatophyta</taxon>
        <taxon>Magnoliopsida</taxon>
        <taxon>eudicotyledons</taxon>
        <taxon>Gunneridae</taxon>
        <taxon>Pentapetalae</taxon>
        <taxon>asterids</taxon>
        <taxon>campanulids</taxon>
        <taxon>Asterales</taxon>
        <taxon>Asteraceae</taxon>
        <taxon>Asteroideae</taxon>
        <taxon>Anthemideae</taxon>
        <taxon>Artemisiinae</taxon>
        <taxon>Artemisia</taxon>
    </lineage>
</organism>
<sequence>MESANRNVLHRREGLKFIDLDELCTELETASDIEKCQFREFDDCYIAMGWNTRLIQQMQVTLQNVERTEDVLFNVAAESGDLKKQACAIYSNWWPMLSALMYVLVPMPCMFFGGGTTEYLLSHDGGGGQGWLRNAALYGSGKNLIGFRALAGWGQGWLRNAALYGSGKNLIGFRALAGRMVRTTLKKIVYSCWKPSSVEEDCENGGIVDGLWWYKDYRKHVNGEFLVAVIEANSVIEDQCQAEFGSLSADGCGVEERLLESMMVMLALKRRGLSVIGYSTML</sequence>
<proteinExistence type="inferred from homology"/>
<evidence type="ECO:0000256" key="3">
    <source>
        <dbReference type="ARBA" id="ARBA00022692"/>
    </source>
</evidence>
<dbReference type="AlphaFoldDB" id="A0A2U1LD48"/>
<evidence type="ECO:0000313" key="6">
    <source>
        <dbReference type="EMBL" id="PWA46932.1"/>
    </source>
</evidence>
<accession>A0A2U1LD48</accession>
<comment type="caution">
    <text evidence="6">The sequence shown here is derived from an EMBL/GenBank/DDBJ whole genome shotgun (WGS) entry which is preliminary data.</text>
</comment>
<dbReference type="OrthoDB" id="14246at2759"/>
<reference evidence="6 7" key="1">
    <citation type="journal article" date="2018" name="Mol. Plant">
        <title>The genome of Artemisia annua provides insight into the evolution of Asteraceae family and artemisinin biosynthesis.</title>
        <authorList>
            <person name="Shen Q."/>
            <person name="Zhang L."/>
            <person name="Liao Z."/>
            <person name="Wang S."/>
            <person name="Yan T."/>
            <person name="Shi P."/>
            <person name="Liu M."/>
            <person name="Fu X."/>
            <person name="Pan Q."/>
            <person name="Wang Y."/>
            <person name="Lv Z."/>
            <person name="Lu X."/>
            <person name="Zhang F."/>
            <person name="Jiang W."/>
            <person name="Ma Y."/>
            <person name="Chen M."/>
            <person name="Hao X."/>
            <person name="Li L."/>
            <person name="Tang Y."/>
            <person name="Lv G."/>
            <person name="Zhou Y."/>
            <person name="Sun X."/>
            <person name="Brodelius P.E."/>
            <person name="Rose J.K.C."/>
            <person name="Tang K."/>
        </authorList>
    </citation>
    <scope>NUCLEOTIDE SEQUENCE [LARGE SCALE GENOMIC DNA]</scope>
    <source>
        <strain evidence="7">cv. Huhao1</strain>
        <tissue evidence="6">Leaf</tissue>
    </source>
</reference>
<dbReference type="Proteomes" id="UP000245207">
    <property type="component" value="Unassembled WGS sequence"/>
</dbReference>
<dbReference type="GO" id="GO:0016020">
    <property type="term" value="C:membrane"/>
    <property type="evidence" value="ECO:0007669"/>
    <property type="project" value="UniProtKB-SubCell"/>
</dbReference>
<evidence type="ECO:0000256" key="1">
    <source>
        <dbReference type="ARBA" id="ARBA00004141"/>
    </source>
</evidence>
<comment type="subcellular location">
    <subcellularLocation>
        <location evidence="1">Membrane</location>
        <topology evidence="1">Multi-pass membrane protein</topology>
    </subcellularLocation>
</comment>
<protein>
    <submittedName>
        <fullName evidence="6">Vacuolar protein sorting 55 (VPS55) family protein</fullName>
    </submittedName>
</protein>
<evidence type="ECO:0000313" key="7">
    <source>
        <dbReference type="Proteomes" id="UP000245207"/>
    </source>
</evidence>
<dbReference type="InterPro" id="IPR007262">
    <property type="entry name" value="Vps55/LEPROT"/>
</dbReference>
<dbReference type="Pfam" id="PF04133">
    <property type="entry name" value="Vps55"/>
    <property type="match status" value="1"/>
</dbReference>
<dbReference type="EMBL" id="PKPP01010042">
    <property type="protein sequence ID" value="PWA46932.1"/>
    <property type="molecule type" value="Genomic_DNA"/>
</dbReference>
<gene>
    <name evidence="6" type="ORF">CTI12_AA388400</name>
</gene>
<evidence type="ECO:0000256" key="5">
    <source>
        <dbReference type="ARBA" id="ARBA00023136"/>
    </source>
</evidence>
<comment type="similarity">
    <text evidence="2">Belongs to the OB-RGRP/VPS55 family.</text>
</comment>